<name>A0A4Y2LG43_ARAVE</name>
<evidence type="ECO:0000313" key="2">
    <source>
        <dbReference type="EMBL" id="GBN13140.1"/>
    </source>
</evidence>
<evidence type="ECO:0000256" key="1">
    <source>
        <dbReference type="SAM" id="MobiDB-lite"/>
    </source>
</evidence>
<dbReference type="EMBL" id="BGPR01005754">
    <property type="protein sequence ID" value="GBN13140.1"/>
    <property type="molecule type" value="Genomic_DNA"/>
</dbReference>
<dbReference type="Proteomes" id="UP000499080">
    <property type="component" value="Unassembled WGS sequence"/>
</dbReference>
<feature type="region of interest" description="Disordered" evidence="1">
    <location>
        <begin position="235"/>
        <end position="258"/>
    </location>
</feature>
<evidence type="ECO:0000313" key="3">
    <source>
        <dbReference type="Proteomes" id="UP000499080"/>
    </source>
</evidence>
<reference evidence="2 3" key="1">
    <citation type="journal article" date="2019" name="Sci. Rep.">
        <title>Orb-weaving spider Araneus ventricosus genome elucidates the spidroin gene catalogue.</title>
        <authorList>
            <person name="Kono N."/>
            <person name="Nakamura H."/>
            <person name="Ohtoshi R."/>
            <person name="Moran D.A.P."/>
            <person name="Shinohara A."/>
            <person name="Yoshida Y."/>
            <person name="Fujiwara M."/>
            <person name="Mori M."/>
            <person name="Tomita M."/>
            <person name="Arakawa K."/>
        </authorList>
    </citation>
    <scope>NUCLEOTIDE SEQUENCE [LARGE SCALE GENOMIC DNA]</scope>
</reference>
<gene>
    <name evidence="2" type="ORF">AVEN_257716_1</name>
</gene>
<sequence length="258" mass="29204">MGDSCLVETMEQAENDLVTILTLKIRMLNQLTKEQGLPLSYISHILSTSTPVHPEVAQELIRYANKQENIDALLAQDFVLNEKILKLIKSMCKNGHTNVAHALLAIDGLGGKHNHVPNLEYKRYLENLRYGLSGEKGRYDREAHDDVKRAHVVAVRKVYQELDKHRSNDAKLVDGVYKVMRLILNEVGAIELPSLEGDGWSAEVLRDGEKVYKENMDEEHFKQFVELMRTKMVNANGNNNAGASDEEDAVPTKRQKTK</sequence>
<dbReference type="OrthoDB" id="6422545at2759"/>
<keyword evidence="3" id="KW-1185">Reference proteome</keyword>
<organism evidence="2 3">
    <name type="scientific">Araneus ventricosus</name>
    <name type="common">Orbweaver spider</name>
    <name type="synonym">Epeira ventricosa</name>
    <dbReference type="NCBI Taxonomy" id="182803"/>
    <lineage>
        <taxon>Eukaryota</taxon>
        <taxon>Metazoa</taxon>
        <taxon>Ecdysozoa</taxon>
        <taxon>Arthropoda</taxon>
        <taxon>Chelicerata</taxon>
        <taxon>Arachnida</taxon>
        <taxon>Araneae</taxon>
        <taxon>Araneomorphae</taxon>
        <taxon>Entelegynae</taxon>
        <taxon>Araneoidea</taxon>
        <taxon>Araneidae</taxon>
        <taxon>Araneus</taxon>
    </lineage>
</organism>
<accession>A0A4Y2LG43</accession>
<comment type="caution">
    <text evidence="2">The sequence shown here is derived from an EMBL/GenBank/DDBJ whole genome shotgun (WGS) entry which is preliminary data.</text>
</comment>
<protein>
    <submittedName>
        <fullName evidence="2">Uncharacterized protein</fullName>
    </submittedName>
</protein>
<proteinExistence type="predicted"/>
<dbReference type="AlphaFoldDB" id="A0A4Y2LG43"/>